<dbReference type="EMBL" id="JBCAWK010000001">
    <property type="protein sequence ID" value="KAK8869748.1"/>
    <property type="molecule type" value="Genomic_DNA"/>
</dbReference>
<keyword evidence="3" id="KW-1185">Reference proteome</keyword>
<evidence type="ECO:0000256" key="1">
    <source>
        <dbReference type="SAM" id="MobiDB-lite"/>
    </source>
</evidence>
<evidence type="ECO:0000313" key="2">
    <source>
        <dbReference type="EMBL" id="KAK8869748.1"/>
    </source>
</evidence>
<dbReference type="GeneID" id="92177576"/>
<dbReference type="GO" id="GO:0005634">
    <property type="term" value="C:nucleus"/>
    <property type="evidence" value="ECO:0007669"/>
    <property type="project" value="UniProtKB-SubCell"/>
</dbReference>
<feature type="region of interest" description="Disordered" evidence="1">
    <location>
        <begin position="1"/>
        <end position="51"/>
    </location>
</feature>
<dbReference type="GO" id="GO:0003676">
    <property type="term" value="F:nucleic acid binding"/>
    <property type="evidence" value="ECO:0007669"/>
    <property type="project" value="InterPro"/>
</dbReference>
<organism evidence="2 3">
    <name type="scientific">Kwoniella newhampshirensis</name>
    <dbReference type="NCBI Taxonomy" id="1651941"/>
    <lineage>
        <taxon>Eukaryota</taxon>
        <taxon>Fungi</taxon>
        <taxon>Dikarya</taxon>
        <taxon>Basidiomycota</taxon>
        <taxon>Agaricomycotina</taxon>
        <taxon>Tremellomycetes</taxon>
        <taxon>Tremellales</taxon>
        <taxon>Cryptococcaceae</taxon>
        <taxon>Kwoniella</taxon>
    </lineage>
</organism>
<dbReference type="KEGG" id="kne:92177576"/>
<comment type="caution">
    <text evidence="2">The sequence shown here is derived from an EMBL/GenBank/DDBJ whole genome shotgun (WGS) entry which is preliminary data.</text>
</comment>
<dbReference type="Proteomes" id="UP001388673">
    <property type="component" value="Unassembled WGS sequence"/>
</dbReference>
<dbReference type="Gene3D" id="3.30.70.330">
    <property type="match status" value="1"/>
</dbReference>
<protein>
    <recommendedName>
        <fullName evidence="4">RRM domain-containing protein</fullName>
    </recommendedName>
</protein>
<accession>A0AAW0Z6A2</accession>
<dbReference type="PANTHER" id="PTHR23204">
    <property type="entry name" value="CLEAVAGE AND POLYADENYLATION SPECIFIC FACTOR"/>
    <property type="match status" value="1"/>
</dbReference>
<dbReference type="AlphaFoldDB" id="A0AAW0Z6A2"/>
<dbReference type="InterPro" id="IPR012677">
    <property type="entry name" value="Nucleotide-bd_a/b_plait_sf"/>
</dbReference>
<evidence type="ECO:0000313" key="3">
    <source>
        <dbReference type="Proteomes" id="UP001388673"/>
    </source>
</evidence>
<dbReference type="InterPro" id="IPR034772">
    <property type="entry name" value="CPSF6/7"/>
</dbReference>
<dbReference type="SUPFAM" id="SSF54928">
    <property type="entry name" value="RNA-binding domain, RBD"/>
    <property type="match status" value="1"/>
</dbReference>
<dbReference type="GO" id="GO:0006397">
    <property type="term" value="P:mRNA processing"/>
    <property type="evidence" value="ECO:0007669"/>
    <property type="project" value="UniProtKB-KW"/>
</dbReference>
<name>A0AAW0Z6A2_9TREE</name>
<dbReference type="RefSeq" id="XP_066805994.1">
    <property type="nucleotide sequence ID" value="XM_066943452.1"/>
</dbReference>
<dbReference type="CDD" id="cd12372">
    <property type="entry name" value="RRM_CFIm68_CFIm59"/>
    <property type="match status" value="1"/>
</dbReference>
<gene>
    <name evidence="2" type="ORF">IAR55_000316</name>
</gene>
<reference evidence="2 3" key="1">
    <citation type="journal article" date="2024" name="bioRxiv">
        <title>Comparative genomics of Cryptococcus and Kwoniella reveals pathogenesis evolution and contrasting karyotype dynamics via intercentromeric recombination or chromosome fusion.</title>
        <authorList>
            <person name="Coelho M.A."/>
            <person name="David-Palma M."/>
            <person name="Shea T."/>
            <person name="Bowers K."/>
            <person name="McGinley-Smith S."/>
            <person name="Mohammad A.W."/>
            <person name="Gnirke A."/>
            <person name="Yurkov A.M."/>
            <person name="Nowrousian M."/>
            <person name="Sun S."/>
            <person name="Cuomo C.A."/>
            <person name="Heitman J."/>
        </authorList>
    </citation>
    <scope>NUCLEOTIDE SEQUENCE [LARGE SCALE GENOMIC DNA]</scope>
    <source>
        <strain evidence="2 3">CBS 13917</strain>
    </source>
</reference>
<proteinExistence type="predicted"/>
<evidence type="ECO:0008006" key="4">
    <source>
        <dbReference type="Google" id="ProtNLM"/>
    </source>
</evidence>
<dbReference type="InterPro" id="IPR035979">
    <property type="entry name" value="RBD_domain_sf"/>
</dbReference>
<sequence length="276" mass="29763">MQASNKDLTARPRSADGTILITSDRSEEGAYNGQKAQSTKKDGTVPEPNTPAPVKTVTLSKKFLGLEPGANEVDSVVVHDAHWWTNDADLVSLCAQLGIKIDFKDVLFMEHKVNGKSKGQAVINCHSKDNAVKLNNWFHLHAFQGKKFPSALASSALGNPLHPSNQEFPTVRPLSTALHSAVHHPTNSHGGVNFNRVAKSSRVGMHQANLGMGHPPQRGYTSGGYAGPGTNGFMMGMLPMDPAIAWSSRQIDYTHLNYGPYSQSQPFTGGAMHIAM</sequence>